<keyword evidence="1" id="KW-0732">Signal</keyword>
<comment type="caution">
    <text evidence="2">The sequence shown here is derived from an EMBL/GenBank/DDBJ whole genome shotgun (WGS) entry which is preliminary data.</text>
</comment>
<accession>A0A085JA66</accession>
<name>A0A085JA66_9GAMM</name>
<feature type="chain" id="PRO_5001793393" evidence="1">
    <location>
        <begin position="18"/>
        <end position="144"/>
    </location>
</feature>
<dbReference type="RefSeq" id="WP_025902683.1">
    <property type="nucleotide sequence ID" value="NZ_ATMJ01000013.1"/>
</dbReference>
<protein>
    <submittedName>
        <fullName evidence="2">Uncharacterized protein</fullName>
    </submittedName>
</protein>
<reference evidence="2 3" key="1">
    <citation type="submission" date="2014-05" db="EMBL/GenBank/DDBJ databases">
        <title>ATOL: Assembling a taxonomically balanced genome-scale reconstruction of the evolutionary history of the Enterobacteriaceae.</title>
        <authorList>
            <person name="Plunkett G.III."/>
            <person name="Neeno-Eckwall E.C."/>
            <person name="Glasner J.D."/>
            <person name="Perna N.T."/>
        </authorList>
    </citation>
    <scope>NUCLEOTIDE SEQUENCE [LARGE SCALE GENOMIC DNA]</scope>
    <source>
        <strain evidence="2 3">ATCC 33301</strain>
    </source>
</reference>
<feature type="signal peptide" evidence="1">
    <location>
        <begin position="1"/>
        <end position="17"/>
    </location>
</feature>
<dbReference type="AlphaFoldDB" id="A0A085JA66"/>
<evidence type="ECO:0000313" key="2">
    <source>
        <dbReference type="EMBL" id="KFD17362.1"/>
    </source>
</evidence>
<proteinExistence type="predicted"/>
<organism evidence="2 3">
    <name type="scientific">Tatumella ptyseos ATCC 33301</name>
    <dbReference type="NCBI Taxonomy" id="1005995"/>
    <lineage>
        <taxon>Bacteria</taxon>
        <taxon>Pseudomonadati</taxon>
        <taxon>Pseudomonadota</taxon>
        <taxon>Gammaproteobacteria</taxon>
        <taxon>Enterobacterales</taxon>
        <taxon>Erwiniaceae</taxon>
        <taxon>Tatumella</taxon>
    </lineage>
</organism>
<evidence type="ECO:0000313" key="3">
    <source>
        <dbReference type="Proteomes" id="UP000028602"/>
    </source>
</evidence>
<evidence type="ECO:0000256" key="1">
    <source>
        <dbReference type="SAM" id="SignalP"/>
    </source>
</evidence>
<sequence length="144" mass="15540">MKIYPLILALFIGNACADSTPCAVPGAAPEIMLKDQIEKDTGLVTRKFPVPVVEVLSAVPAGDLLAGQLADASYAAASKLPGGSILTRDDYFRIFTEAHPVLETVRYTYHFPDNKTNIYIAASLINDNECSVGSAGYITQQREF</sequence>
<dbReference type="OrthoDB" id="6539815at2"/>
<dbReference type="EMBL" id="JMPR01000048">
    <property type="protein sequence ID" value="KFD17362.1"/>
    <property type="molecule type" value="Genomic_DNA"/>
</dbReference>
<dbReference type="Proteomes" id="UP000028602">
    <property type="component" value="Unassembled WGS sequence"/>
</dbReference>
<gene>
    <name evidence="2" type="ORF">GTPT_3199</name>
</gene>
<keyword evidence="3" id="KW-1185">Reference proteome</keyword>
<dbReference type="eggNOG" id="ENOG503319N">
    <property type="taxonomic scope" value="Bacteria"/>
</dbReference>